<reference evidence="2" key="1">
    <citation type="journal article" date="2014" name="Front. Microbiol.">
        <title>High frequency of phylogenetically diverse reductive dehalogenase-homologous genes in deep subseafloor sedimentary metagenomes.</title>
        <authorList>
            <person name="Kawai M."/>
            <person name="Futagami T."/>
            <person name="Toyoda A."/>
            <person name="Takaki Y."/>
            <person name="Nishi S."/>
            <person name="Hori S."/>
            <person name="Arai W."/>
            <person name="Tsubouchi T."/>
            <person name="Morono Y."/>
            <person name="Uchiyama I."/>
            <person name="Ito T."/>
            <person name="Fujiyama A."/>
            <person name="Inagaki F."/>
            <person name="Takami H."/>
        </authorList>
    </citation>
    <scope>NUCLEOTIDE SEQUENCE</scope>
    <source>
        <strain evidence="2">Expedition CK06-06</strain>
    </source>
</reference>
<accession>X1I3X2</accession>
<protein>
    <recommendedName>
        <fullName evidence="1">Cupin type-2 domain-containing protein</fullName>
    </recommendedName>
</protein>
<feature type="domain" description="Cupin type-2" evidence="1">
    <location>
        <begin position="2"/>
        <end position="53"/>
    </location>
</feature>
<dbReference type="EMBL" id="BARU01018864">
    <property type="protein sequence ID" value="GAH60799.1"/>
    <property type="molecule type" value="Genomic_DNA"/>
</dbReference>
<dbReference type="InterPro" id="IPR011051">
    <property type="entry name" value="RmlC_Cupin_sf"/>
</dbReference>
<dbReference type="Gene3D" id="2.60.120.10">
    <property type="entry name" value="Jelly Rolls"/>
    <property type="match status" value="1"/>
</dbReference>
<name>X1I3X2_9ZZZZ</name>
<comment type="caution">
    <text evidence="2">The sequence shown here is derived from an EMBL/GenBank/DDBJ whole genome shotgun (WGS) entry which is preliminary data.</text>
</comment>
<dbReference type="PANTHER" id="PTHR37694:SF1">
    <property type="entry name" value="SLR8022 PROTEIN"/>
    <property type="match status" value="1"/>
</dbReference>
<gene>
    <name evidence="2" type="ORF">S03H2_31131</name>
</gene>
<dbReference type="Pfam" id="PF07883">
    <property type="entry name" value="Cupin_2"/>
    <property type="match status" value="1"/>
</dbReference>
<feature type="non-terminal residue" evidence="2">
    <location>
        <position position="1"/>
    </location>
</feature>
<organism evidence="2">
    <name type="scientific">marine sediment metagenome</name>
    <dbReference type="NCBI Taxonomy" id="412755"/>
    <lineage>
        <taxon>unclassified sequences</taxon>
        <taxon>metagenomes</taxon>
        <taxon>ecological metagenomes</taxon>
    </lineage>
</organism>
<dbReference type="InterPro" id="IPR013096">
    <property type="entry name" value="Cupin_2"/>
</dbReference>
<evidence type="ECO:0000259" key="1">
    <source>
        <dbReference type="Pfam" id="PF07883"/>
    </source>
</evidence>
<dbReference type="AlphaFoldDB" id="X1I3X2"/>
<evidence type="ECO:0000313" key="2">
    <source>
        <dbReference type="EMBL" id="GAH60799.1"/>
    </source>
</evidence>
<dbReference type="SUPFAM" id="SSF51182">
    <property type="entry name" value="RmlC-like cupins"/>
    <property type="match status" value="1"/>
</dbReference>
<dbReference type="InterPro" id="IPR014710">
    <property type="entry name" value="RmlC-like_jellyroll"/>
</dbReference>
<sequence length="57" mass="6328">GESPNHSHPWEHEFFVLSGKGIGEVDNKEVNLKQGDVLFIPPGVQHCMRATEAMDVI</sequence>
<dbReference type="PANTHER" id="PTHR37694">
    <property type="entry name" value="SLR8022 PROTEIN"/>
    <property type="match status" value="1"/>
</dbReference>
<proteinExistence type="predicted"/>